<name>A0A8E2JF10_9PEZI</name>
<proteinExistence type="predicted"/>
<dbReference type="Proteomes" id="UP000250266">
    <property type="component" value="Unassembled WGS sequence"/>
</dbReference>
<dbReference type="AlphaFoldDB" id="A0A8E2JF10"/>
<organism evidence="1 2">
    <name type="scientific">Lepidopterella palustris CBS 459.81</name>
    <dbReference type="NCBI Taxonomy" id="1314670"/>
    <lineage>
        <taxon>Eukaryota</taxon>
        <taxon>Fungi</taxon>
        <taxon>Dikarya</taxon>
        <taxon>Ascomycota</taxon>
        <taxon>Pezizomycotina</taxon>
        <taxon>Dothideomycetes</taxon>
        <taxon>Pleosporomycetidae</taxon>
        <taxon>Mytilinidiales</taxon>
        <taxon>Argynnaceae</taxon>
        <taxon>Lepidopterella</taxon>
    </lineage>
</organism>
<dbReference type="EMBL" id="KV744980">
    <property type="protein sequence ID" value="OCK79967.1"/>
    <property type="molecule type" value="Genomic_DNA"/>
</dbReference>
<accession>A0A8E2JF10</accession>
<protein>
    <submittedName>
        <fullName evidence="1">Uncharacterized protein</fullName>
    </submittedName>
</protein>
<keyword evidence="2" id="KW-1185">Reference proteome</keyword>
<evidence type="ECO:0000313" key="1">
    <source>
        <dbReference type="EMBL" id="OCK79967.1"/>
    </source>
</evidence>
<gene>
    <name evidence="1" type="ORF">K432DRAFT_382622</name>
</gene>
<sequence length="51" mass="6028">MARVLMMMRPGLTTAKVPCYPTIYFFQRLPKPPEARPDEVQRVRGFRKYAI</sequence>
<reference evidence="1 2" key="1">
    <citation type="journal article" date="2016" name="Nat. Commun.">
        <title>Ectomycorrhizal ecology is imprinted in the genome of the dominant symbiotic fungus Cenococcum geophilum.</title>
        <authorList>
            <consortium name="DOE Joint Genome Institute"/>
            <person name="Peter M."/>
            <person name="Kohler A."/>
            <person name="Ohm R.A."/>
            <person name="Kuo A."/>
            <person name="Krutzmann J."/>
            <person name="Morin E."/>
            <person name="Arend M."/>
            <person name="Barry K.W."/>
            <person name="Binder M."/>
            <person name="Choi C."/>
            <person name="Clum A."/>
            <person name="Copeland A."/>
            <person name="Grisel N."/>
            <person name="Haridas S."/>
            <person name="Kipfer T."/>
            <person name="LaButti K."/>
            <person name="Lindquist E."/>
            <person name="Lipzen A."/>
            <person name="Maire R."/>
            <person name="Meier B."/>
            <person name="Mihaltcheva S."/>
            <person name="Molinier V."/>
            <person name="Murat C."/>
            <person name="Poggeler S."/>
            <person name="Quandt C.A."/>
            <person name="Sperisen C."/>
            <person name="Tritt A."/>
            <person name="Tisserant E."/>
            <person name="Crous P.W."/>
            <person name="Henrissat B."/>
            <person name="Nehls U."/>
            <person name="Egli S."/>
            <person name="Spatafora J.W."/>
            <person name="Grigoriev I.V."/>
            <person name="Martin F.M."/>
        </authorList>
    </citation>
    <scope>NUCLEOTIDE SEQUENCE [LARGE SCALE GENOMIC DNA]</scope>
    <source>
        <strain evidence="1 2">CBS 459.81</strain>
    </source>
</reference>
<evidence type="ECO:0000313" key="2">
    <source>
        <dbReference type="Proteomes" id="UP000250266"/>
    </source>
</evidence>